<dbReference type="RefSeq" id="WP_090154467.1">
    <property type="nucleotide sequence ID" value="NZ_FNAN01000013.1"/>
</dbReference>
<evidence type="ECO:0000313" key="3">
    <source>
        <dbReference type="EMBL" id="SDF88245.1"/>
    </source>
</evidence>
<feature type="signal peptide" evidence="1">
    <location>
        <begin position="1"/>
        <end position="19"/>
    </location>
</feature>
<feature type="domain" description="Fibrobacter succinogenes major paralogous" evidence="2">
    <location>
        <begin position="32"/>
        <end position="220"/>
    </location>
</feature>
<evidence type="ECO:0000256" key="1">
    <source>
        <dbReference type="SAM" id="SignalP"/>
    </source>
</evidence>
<keyword evidence="1" id="KW-0732">Signal</keyword>
<sequence length="221" mass="24515">MIRTLKIAFLLALPVLVPAVGKTELPFKPASVVIGSQEWTTENLGVTQFRNGDPIMEANTYQAWEKACIEGKPAWCYYGQDAGKAKGLGKLYNFWAVADKRKLAPEGWHVPADAEWQRLADELGGNEQAGKALKSIKSWKGNGNGDNHSRFNALPGGYRSHEGPAYYGGPFFEAGAAGYWWTTTRYLVDNSYCRSLSFRDNRLEKKSFVMTAGLAVRLVKD</sequence>
<dbReference type="InterPro" id="IPR011871">
    <property type="entry name" value="Fib_succ_major"/>
</dbReference>
<proteinExistence type="predicted"/>
<protein>
    <submittedName>
        <fullName evidence="3">Major paralogous domain-containing protein</fullName>
    </submittedName>
</protein>
<reference evidence="4" key="1">
    <citation type="submission" date="2016-10" db="EMBL/GenBank/DDBJ databases">
        <authorList>
            <person name="Varghese N."/>
            <person name="Submissions S."/>
        </authorList>
    </citation>
    <scope>NUCLEOTIDE SEQUENCE [LARGE SCALE GENOMIC DNA]</scope>
    <source>
        <strain evidence="4">DSM 25329</strain>
    </source>
</reference>
<gene>
    <name evidence="3" type="ORF">SAMN04487996_11387</name>
</gene>
<accession>A0A1G7PPV6</accession>
<organism evidence="3 4">
    <name type="scientific">Dyadobacter soli</name>
    <dbReference type="NCBI Taxonomy" id="659014"/>
    <lineage>
        <taxon>Bacteria</taxon>
        <taxon>Pseudomonadati</taxon>
        <taxon>Bacteroidota</taxon>
        <taxon>Cytophagia</taxon>
        <taxon>Cytophagales</taxon>
        <taxon>Spirosomataceae</taxon>
        <taxon>Dyadobacter</taxon>
    </lineage>
</organism>
<dbReference type="EMBL" id="FNAN01000013">
    <property type="protein sequence ID" value="SDF88245.1"/>
    <property type="molecule type" value="Genomic_DNA"/>
</dbReference>
<dbReference type="AlphaFoldDB" id="A0A1G7PPV6"/>
<dbReference type="STRING" id="659014.SAMN04487996_11387"/>
<keyword evidence="4" id="KW-1185">Reference proteome</keyword>
<dbReference type="Proteomes" id="UP000198748">
    <property type="component" value="Unassembled WGS sequence"/>
</dbReference>
<dbReference type="Pfam" id="PF09603">
    <property type="entry name" value="Fib_succ_major"/>
    <property type="match status" value="1"/>
</dbReference>
<evidence type="ECO:0000259" key="2">
    <source>
        <dbReference type="Pfam" id="PF09603"/>
    </source>
</evidence>
<evidence type="ECO:0000313" key="4">
    <source>
        <dbReference type="Proteomes" id="UP000198748"/>
    </source>
</evidence>
<feature type="chain" id="PRO_5011706908" evidence="1">
    <location>
        <begin position="20"/>
        <end position="221"/>
    </location>
</feature>
<name>A0A1G7PPV6_9BACT</name>
<dbReference type="OrthoDB" id="9805760at2"/>
<dbReference type="NCBIfam" id="TIGR02145">
    <property type="entry name" value="Fib_succ_major"/>
    <property type="match status" value="1"/>
</dbReference>